<dbReference type="PROSITE" id="PS50110">
    <property type="entry name" value="RESPONSE_REGULATORY"/>
    <property type="match status" value="1"/>
</dbReference>
<gene>
    <name evidence="15" type="ORF">EG19_05325</name>
</gene>
<dbReference type="STRING" id="1312852.EG19_05325"/>
<dbReference type="SMART" id="SM00091">
    <property type="entry name" value="PAS"/>
    <property type="match status" value="1"/>
</dbReference>
<dbReference type="Gene3D" id="3.30.450.20">
    <property type="entry name" value="PAS domain"/>
    <property type="match status" value="1"/>
</dbReference>
<keyword evidence="11" id="KW-0472">Membrane</keyword>
<dbReference type="EC" id="2.7.13.3" evidence="2"/>
<dbReference type="AlphaFoldDB" id="A0A062XM27"/>
<sequence length="854" mass="92977">MSDPRRQVAKPLVRLALTLQLLLLVAGVVGYLQGSNYLELNLRRSVEHSAAVAVNHWQRTLELIYQQGQEVPQEPKAAHLMPVPSLDAATLVKEATPPVKEMRPLPGVDEGFWLWWPGGFGQGLSGLSVVKAQEGCRQCHPQFVPGEVVGGLSFRVETPFLSRILYARKLSLITLIGSLLLLTSAAVWLMTGVALKRERQAEKEREEAERQLAASEQLYRTLVDHSLVGVYLIQGDRFLYCNPRMAEMFGYSQDEVIQQKLVADLVAPEDRERVAENLRKRFTGEVQFVRYTFSAMKANGTRFPVEVFGARVVLPSGPAVLGTIVDNSEQEAARQVVEAAYRAVVALPGENVFQAAAESVAALLHVPVVFVAEEIDGQLSLLGAHGAVQKELIPLAGTPCEVAIREKRPLELASGFAAQFGTPGWIQVVPECYFGMPLVGSAGQALGILAVLDSKPRQLSVLERQILEIYAVRLGRELERLHLLRQQKELESRLAAHEKLAALGVLAGGIAHDFNNVLAGIVAEAEVLRRLVPPEAHEKVEHLVSLAQRGGEVVRRILSFARPSVTKPEPIAVAELVQDTVELAHHTFGPQFHFDLQVEGELFVLGEEALLQQALLNLLTNARDAMPEGGSVAIRAYPRNGEVVLEVEDQGTGIDPVHLPRVFDPFFTTKPRGQGTGLGLTTVYRTVEAHGGTVAIDSRLGVGTKVTLTLPRIPPPQTTKPSAAPSTLKASRPAGCGVLLVDDEPAILEGLRQVLELEGYRVVCAKSAEEALRSFQPSEIHVAVVDVLLPGVNGIQLAQHLLEKKPDLAVVFSSGHTPEALPPGLVSRDSVVFLQKPYTARVLLETVERLCSRA</sequence>
<dbReference type="Pfam" id="PF02518">
    <property type="entry name" value="HATPase_c"/>
    <property type="match status" value="1"/>
</dbReference>
<evidence type="ECO:0000256" key="3">
    <source>
        <dbReference type="ARBA" id="ARBA00022553"/>
    </source>
</evidence>
<feature type="modified residue" description="4-aspartylphosphate" evidence="9">
    <location>
        <position position="786"/>
    </location>
</feature>
<evidence type="ECO:0000256" key="2">
    <source>
        <dbReference type="ARBA" id="ARBA00012438"/>
    </source>
</evidence>
<dbReference type="SUPFAM" id="SSF55785">
    <property type="entry name" value="PYP-like sensor domain (PAS domain)"/>
    <property type="match status" value="1"/>
</dbReference>
<evidence type="ECO:0000256" key="6">
    <source>
        <dbReference type="ARBA" id="ARBA00022777"/>
    </source>
</evidence>
<dbReference type="SUPFAM" id="SSF55781">
    <property type="entry name" value="GAF domain-like"/>
    <property type="match status" value="1"/>
</dbReference>
<feature type="domain" description="PAS" evidence="14">
    <location>
        <begin position="215"/>
        <end position="285"/>
    </location>
</feature>
<dbReference type="InterPro" id="IPR000014">
    <property type="entry name" value="PAS"/>
</dbReference>
<dbReference type="PRINTS" id="PR00344">
    <property type="entry name" value="BCTRLSENSOR"/>
</dbReference>
<dbReference type="Pfam" id="PF01590">
    <property type="entry name" value="GAF"/>
    <property type="match status" value="1"/>
</dbReference>
<dbReference type="CDD" id="cd00082">
    <property type="entry name" value="HisKA"/>
    <property type="match status" value="1"/>
</dbReference>
<dbReference type="Gene3D" id="1.10.287.130">
    <property type="match status" value="1"/>
</dbReference>
<dbReference type="PANTHER" id="PTHR43065:SF46">
    <property type="entry name" value="C4-DICARBOXYLATE TRANSPORT SENSOR PROTEIN DCTB"/>
    <property type="match status" value="1"/>
</dbReference>
<dbReference type="PROSITE" id="PS50109">
    <property type="entry name" value="HIS_KIN"/>
    <property type="match status" value="1"/>
</dbReference>
<dbReference type="SMART" id="SM00387">
    <property type="entry name" value="HATPase_c"/>
    <property type="match status" value="1"/>
</dbReference>
<dbReference type="SMART" id="SM00388">
    <property type="entry name" value="HisKA"/>
    <property type="match status" value="1"/>
</dbReference>
<dbReference type="Pfam" id="PF00072">
    <property type="entry name" value="Response_reg"/>
    <property type="match status" value="1"/>
</dbReference>
<dbReference type="InterPro" id="IPR003661">
    <property type="entry name" value="HisK_dim/P_dom"/>
</dbReference>
<evidence type="ECO:0000313" key="16">
    <source>
        <dbReference type="Proteomes" id="UP000027284"/>
    </source>
</evidence>
<evidence type="ECO:0000259" key="14">
    <source>
        <dbReference type="PROSITE" id="PS50112"/>
    </source>
</evidence>
<dbReference type="SUPFAM" id="SSF47384">
    <property type="entry name" value="Homodimeric domain of signal transducing histidine kinase"/>
    <property type="match status" value="1"/>
</dbReference>
<dbReference type="GO" id="GO:0005524">
    <property type="term" value="F:ATP binding"/>
    <property type="evidence" value="ECO:0007669"/>
    <property type="project" value="UniProtKB-KW"/>
</dbReference>
<keyword evidence="11" id="KW-0812">Transmembrane</keyword>
<evidence type="ECO:0000256" key="7">
    <source>
        <dbReference type="ARBA" id="ARBA00022840"/>
    </source>
</evidence>
<dbReference type="OrthoDB" id="175518at2"/>
<dbReference type="PROSITE" id="PS50112">
    <property type="entry name" value="PAS"/>
    <property type="match status" value="1"/>
</dbReference>
<dbReference type="SMART" id="SM00448">
    <property type="entry name" value="REC"/>
    <property type="match status" value="1"/>
</dbReference>
<feature type="domain" description="Histidine kinase" evidence="12">
    <location>
        <begin position="509"/>
        <end position="714"/>
    </location>
</feature>
<dbReference type="InterPro" id="IPR029016">
    <property type="entry name" value="GAF-like_dom_sf"/>
</dbReference>
<evidence type="ECO:0000256" key="9">
    <source>
        <dbReference type="PROSITE-ProRule" id="PRU00169"/>
    </source>
</evidence>
<feature type="transmembrane region" description="Helical" evidence="11">
    <location>
        <begin position="170"/>
        <end position="195"/>
    </location>
</feature>
<comment type="caution">
    <text evidence="15">The sequence shown here is derived from an EMBL/GenBank/DDBJ whole genome shotgun (WGS) entry which is preliminary data.</text>
</comment>
<dbReference type="InterPro" id="IPR036890">
    <property type="entry name" value="HATPase_C_sf"/>
</dbReference>
<dbReference type="EMBL" id="JMFG01000020">
    <property type="protein sequence ID" value="KDA53622.1"/>
    <property type="molecule type" value="Genomic_DNA"/>
</dbReference>
<evidence type="ECO:0000256" key="4">
    <source>
        <dbReference type="ARBA" id="ARBA00022679"/>
    </source>
</evidence>
<dbReference type="InterPro" id="IPR004358">
    <property type="entry name" value="Sig_transdc_His_kin-like_C"/>
</dbReference>
<dbReference type="GO" id="GO:0000155">
    <property type="term" value="F:phosphorelay sensor kinase activity"/>
    <property type="evidence" value="ECO:0007669"/>
    <property type="project" value="InterPro"/>
</dbReference>
<evidence type="ECO:0000259" key="13">
    <source>
        <dbReference type="PROSITE" id="PS50110"/>
    </source>
</evidence>
<evidence type="ECO:0000256" key="8">
    <source>
        <dbReference type="ARBA" id="ARBA00023012"/>
    </source>
</evidence>
<keyword evidence="4" id="KW-0808">Transferase</keyword>
<dbReference type="CDD" id="cd00130">
    <property type="entry name" value="PAS"/>
    <property type="match status" value="1"/>
</dbReference>
<keyword evidence="7" id="KW-0067">ATP-binding</keyword>
<keyword evidence="8" id="KW-0902">Two-component regulatory system</keyword>
<keyword evidence="10" id="KW-0175">Coiled coil</keyword>
<evidence type="ECO:0000313" key="15">
    <source>
        <dbReference type="EMBL" id="KDA53622.1"/>
    </source>
</evidence>
<dbReference type="InterPro" id="IPR035965">
    <property type="entry name" value="PAS-like_dom_sf"/>
</dbReference>
<dbReference type="Gene3D" id="3.30.565.10">
    <property type="entry name" value="Histidine kinase-like ATPase, C-terminal domain"/>
    <property type="match status" value="1"/>
</dbReference>
<keyword evidence="11" id="KW-1133">Transmembrane helix</keyword>
<evidence type="ECO:0000259" key="12">
    <source>
        <dbReference type="PROSITE" id="PS50109"/>
    </source>
</evidence>
<dbReference type="InterPro" id="IPR011006">
    <property type="entry name" value="CheY-like_superfamily"/>
</dbReference>
<dbReference type="InterPro" id="IPR003018">
    <property type="entry name" value="GAF"/>
</dbReference>
<evidence type="ECO:0000256" key="10">
    <source>
        <dbReference type="SAM" id="Coils"/>
    </source>
</evidence>
<dbReference type="RefSeq" id="WP_053335110.1">
    <property type="nucleotide sequence ID" value="NZ_JMFG01000020.1"/>
</dbReference>
<accession>A0A062XM27</accession>
<evidence type="ECO:0000256" key="5">
    <source>
        <dbReference type="ARBA" id="ARBA00022741"/>
    </source>
</evidence>
<dbReference type="NCBIfam" id="TIGR00229">
    <property type="entry name" value="sensory_box"/>
    <property type="match status" value="1"/>
</dbReference>
<comment type="catalytic activity">
    <reaction evidence="1">
        <text>ATP + protein L-histidine = ADP + protein N-phospho-L-histidine.</text>
        <dbReference type="EC" id="2.7.13.3"/>
    </reaction>
</comment>
<dbReference type="SUPFAM" id="SSF55874">
    <property type="entry name" value="ATPase domain of HSP90 chaperone/DNA topoisomerase II/histidine kinase"/>
    <property type="match status" value="1"/>
</dbReference>
<evidence type="ECO:0000256" key="1">
    <source>
        <dbReference type="ARBA" id="ARBA00000085"/>
    </source>
</evidence>
<evidence type="ECO:0000256" key="11">
    <source>
        <dbReference type="SAM" id="Phobius"/>
    </source>
</evidence>
<keyword evidence="5" id="KW-0547">Nucleotide-binding</keyword>
<dbReference type="Proteomes" id="UP000027284">
    <property type="component" value="Unassembled WGS sequence"/>
</dbReference>
<protein>
    <recommendedName>
        <fullName evidence="2">histidine kinase</fullName>
        <ecNumber evidence="2">2.7.13.3</ecNumber>
    </recommendedName>
</protein>
<dbReference type="SUPFAM" id="SSF52172">
    <property type="entry name" value="CheY-like"/>
    <property type="match status" value="1"/>
</dbReference>
<dbReference type="Pfam" id="PF13426">
    <property type="entry name" value="PAS_9"/>
    <property type="match status" value="1"/>
</dbReference>
<dbReference type="InterPro" id="IPR003594">
    <property type="entry name" value="HATPase_dom"/>
</dbReference>
<keyword evidence="6" id="KW-0418">Kinase</keyword>
<keyword evidence="3 9" id="KW-0597">Phosphoprotein</keyword>
<dbReference type="InterPro" id="IPR036097">
    <property type="entry name" value="HisK_dim/P_sf"/>
</dbReference>
<name>A0A062XM27_9BACT</name>
<reference evidence="15 16" key="1">
    <citation type="submission" date="2014-04" db="EMBL/GenBank/DDBJ databases">
        <title>The Genome Sequence of Thermoanaerobaculum aquaticum MP-01, The First Cultivated Group 23 Acidobacterium.</title>
        <authorList>
            <person name="Stamps B.W."/>
            <person name="Losey N.A."/>
            <person name="Lawson P.A."/>
            <person name="Stevenson B.S."/>
        </authorList>
    </citation>
    <scope>NUCLEOTIDE SEQUENCE [LARGE SCALE GENOMIC DNA]</scope>
    <source>
        <strain evidence="15 16">MP-01</strain>
    </source>
</reference>
<organism evidence="15 16">
    <name type="scientific">Thermoanaerobaculum aquaticum</name>
    <dbReference type="NCBI Taxonomy" id="1312852"/>
    <lineage>
        <taxon>Bacteria</taxon>
        <taxon>Pseudomonadati</taxon>
        <taxon>Acidobacteriota</taxon>
        <taxon>Thermoanaerobaculia</taxon>
        <taxon>Thermoanaerobaculales</taxon>
        <taxon>Thermoanaerobaculaceae</taxon>
        <taxon>Thermoanaerobaculum</taxon>
    </lineage>
</organism>
<feature type="domain" description="Response regulatory" evidence="13">
    <location>
        <begin position="737"/>
        <end position="851"/>
    </location>
</feature>
<dbReference type="Gene3D" id="3.30.450.40">
    <property type="match status" value="1"/>
</dbReference>
<proteinExistence type="predicted"/>
<feature type="coiled-coil region" evidence="10">
    <location>
        <begin position="196"/>
        <end position="225"/>
    </location>
</feature>
<keyword evidence="16" id="KW-1185">Reference proteome</keyword>
<feature type="transmembrane region" description="Helical" evidence="11">
    <location>
        <begin position="12"/>
        <end position="32"/>
    </location>
</feature>
<dbReference type="Gene3D" id="3.40.50.2300">
    <property type="match status" value="1"/>
</dbReference>
<dbReference type="InterPro" id="IPR001789">
    <property type="entry name" value="Sig_transdc_resp-reg_receiver"/>
</dbReference>
<dbReference type="InterPro" id="IPR005467">
    <property type="entry name" value="His_kinase_dom"/>
</dbReference>
<dbReference type="PANTHER" id="PTHR43065">
    <property type="entry name" value="SENSOR HISTIDINE KINASE"/>
    <property type="match status" value="1"/>
</dbReference>